<gene>
    <name evidence="2" type="ORF">NDU88_005310</name>
</gene>
<evidence type="ECO:0000313" key="2">
    <source>
        <dbReference type="EMBL" id="KAJ1188549.1"/>
    </source>
</evidence>
<evidence type="ECO:0000256" key="1">
    <source>
        <dbReference type="SAM" id="MobiDB-lite"/>
    </source>
</evidence>
<keyword evidence="3" id="KW-1185">Reference proteome</keyword>
<sequence>MEIIRWSEKSFRLTLHLDAIVLTNLGQMEPGLAVQIFKKMSINGRNIEIIQGPGVQNKRGWSERKLPGGVRGSNPKDREDPGEEETPRIVGKPRGPSPTGTKNHCGPNPGRRPPAPGSKLLGPPRFRRSVAKPGTGLGTGRVREDGRVDIHKEIALARAPGGRYIDKELGGQERGALRA</sequence>
<comment type="caution">
    <text evidence="2">The sequence shown here is derived from an EMBL/GenBank/DDBJ whole genome shotgun (WGS) entry which is preliminary data.</text>
</comment>
<dbReference type="EMBL" id="JANPWB010000005">
    <property type="protein sequence ID" value="KAJ1188549.1"/>
    <property type="molecule type" value="Genomic_DNA"/>
</dbReference>
<dbReference type="Proteomes" id="UP001066276">
    <property type="component" value="Chromosome 3_1"/>
</dbReference>
<protein>
    <submittedName>
        <fullName evidence="2">Uncharacterized protein</fullName>
    </submittedName>
</protein>
<accession>A0AAV7UJ77</accession>
<proteinExistence type="predicted"/>
<reference evidence="2" key="1">
    <citation type="journal article" date="2022" name="bioRxiv">
        <title>Sequencing and chromosome-scale assembly of the giantPleurodeles waltlgenome.</title>
        <authorList>
            <person name="Brown T."/>
            <person name="Elewa A."/>
            <person name="Iarovenko S."/>
            <person name="Subramanian E."/>
            <person name="Araus A.J."/>
            <person name="Petzold A."/>
            <person name="Susuki M."/>
            <person name="Suzuki K.-i.T."/>
            <person name="Hayashi T."/>
            <person name="Toyoda A."/>
            <person name="Oliveira C."/>
            <person name="Osipova E."/>
            <person name="Leigh N.D."/>
            <person name="Simon A."/>
            <person name="Yun M.H."/>
        </authorList>
    </citation>
    <scope>NUCLEOTIDE SEQUENCE</scope>
    <source>
        <strain evidence="2">20211129_DDA</strain>
        <tissue evidence="2">Liver</tissue>
    </source>
</reference>
<evidence type="ECO:0000313" key="3">
    <source>
        <dbReference type="Proteomes" id="UP001066276"/>
    </source>
</evidence>
<dbReference type="AlphaFoldDB" id="A0AAV7UJ77"/>
<feature type="region of interest" description="Disordered" evidence="1">
    <location>
        <begin position="57"/>
        <end position="144"/>
    </location>
</feature>
<organism evidence="2 3">
    <name type="scientific">Pleurodeles waltl</name>
    <name type="common">Iberian ribbed newt</name>
    <dbReference type="NCBI Taxonomy" id="8319"/>
    <lineage>
        <taxon>Eukaryota</taxon>
        <taxon>Metazoa</taxon>
        <taxon>Chordata</taxon>
        <taxon>Craniata</taxon>
        <taxon>Vertebrata</taxon>
        <taxon>Euteleostomi</taxon>
        <taxon>Amphibia</taxon>
        <taxon>Batrachia</taxon>
        <taxon>Caudata</taxon>
        <taxon>Salamandroidea</taxon>
        <taxon>Salamandridae</taxon>
        <taxon>Pleurodelinae</taxon>
        <taxon>Pleurodeles</taxon>
    </lineage>
</organism>
<name>A0AAV7UJ77_PLEWA</name>